<organism evidence="2">
    <name type="scientific">marine sediment metagenome</name>
    <dbReference type="NCBI Taxonomy" id="412755"/>
    <lineage>
        <taxon>unclassified sequences</taxon>
        <taxon>metagenomes</taxon>
        <taxon>ecological metagenomes</taxon>
    </lineage>
</organism>
<proteinExistence type="predicted"/>
<name>X0WDB7_9ZZZZ</name>
<comment type="caution">
    <text evidence="2">The sequence shown here is derived from an EMBL/GenBank/DDBJ whole genome shotgun (WGS) entry which is preliminary data.</text>
</comment>
<accession>X0WDB7</accession>
<gene>
    <name evidence="2" type="ORF">S01H1_53067</name>
</gene>
<dbReference type="SUPFAM" id="SSF160631">
    <property type="entry name" value="SMI1/KNR4-like"/>
    <property type="match status" value="1"/>
</dbReference>
<dbReference type="AlphaFoldDB" id="X0WDB7"/>
<dbReference type="EMBL" id="BARS01034347">
    <property type="protein sequence ID" value="GAG21202.1"/>
    <property type="molecule type" value="Genomic_DNA"/>
</dbReference>
<feature type="non-terminal residue" evidence="2">
    <location>
        <position position="1"/>
    </location>
</feature>
<dbReference type="Gene3D" id="3.40.1580.10">
    <property type="entry name" value="SMI1/KNR4-like"/>
    <property type="match status" value="1"/>
</dbReference>
<feature type="domain" description="Knr4/Smi1-like" evidence="1">
    <location>
        <begin position="25"/>
        <end position="87"/>
    </location>
</feature>
<evidence type="ECO:0000313" key="2">
    <source>
        <dbReference type="EMBL" id="GAG21202.1"/>
    </source>
</evidence>
<dbReference type="InterPro" id="IPR018958">
    <property type="entry name" value="Knr4/Smi1-like_dom"/>
</dbReference>
<reference evidence="2" key="1">
    <citation type="journal article" date="2014" name="Front. Microbiol.">
        <title>High frequency of phylogenetically diverse reductive dehalogenase-homologous genes in deep subseafloor sedimentary metagenomes.</title>
        <authorList>
            <person name="Kawai M."/>
            <person name="Futagami T."/>
            <person name="Toyoda A."/>
            <person name="Takaki Y."/>
            <person name="Nishi S."/>
            <person name="Hori S."/>
            <person name="Arai W."/>
            <person name="Tsubouchi T."/>
            <person name="Morono Y."/>
            <person name="Uchiyama I."/>
            <person name="Ito T."/>
            <person name="Fujiyama A."/>
            <person name="Inagaki F."/>
            <person name="Takami H."/>
        </authorList>
    </citation>
    <scope>NUCLEOTIDE SEQUENCE</scope>
    <source>
        <strain evidence="2">Expedition CK06-06</strain>
    </source>
</reference>
<dbReference type="Pfam" id="PF09346">
    <property type="entry name" value="SMI1_KNR4"/>
    <property type="match status" value="1"/>
</dbReference>
<protein>
    <recommendedName>
        <fullName evidence="1">Knr4/Smi1-like domain-containing protein</fullName>
    </recommendedName>
</protein>
<sequence>NVLFGFGRPIESSTLDWNLTILSERLQTLPVRLLPIASDSGGSIFCLALSDSLAGAIVFCDLQSVFADFVNRPGLYMVSPSFNAFLSSLEDESVLDDE</sequence>
<dbReference type="InterPro" id="IPR037883">
    <property type="entry name" value="Knr4/Smi1-like_sf"/>
</dbReference>
<evidence type="ECO:0000259" key="1">
    <source>
        <dbReference type="Pfam" id="PF09346"/>
    </source>
</evidence>